<accession>A0A444JF51</accession>
<evidence type="ECO:0000313" key="1">
    <source>
        <dbReference type="EMBL" id="RWX51714.1"/>
    </source>
</evidence>
<evidence type="ECO:0000313" key="2">
    <source>
        <dbReference type="Proteomes" id="UP000288892"/>
    </source>
</evidence>
<keyword evidence="2" id="KW-1185">Reference proteome</keyword>
<name>A0A444JF51_9BACT</name>
<organism evidence="1 2">
    <name type="scientific">Candidatus Electrothrix marina</name>
    <dbReference type="NCBI Taxonomy" id="1859130"/>
    <lineage>
        <taxon>Bacteria</taxon>
        <taxon>Pseudomonadati</taxon>
        <taxon>Thermodesulfobacteriota</taxon>
        <taxon>Desulfobulbia</taxon>
        <taxon>Desulfobulbales</taxon>
        <taxon>Desulfobulbaceae</taxon>
        <taxon>Candidatus Electrothrix</taxon>
    </lineage>
</organism>
<gene>
    <name evidence="1" type="ORF">VU01_10921</name>
</gene>
<reference evidence="1 2" key="1">
    <citation type="submission" date="2017-01" db="EMBL/GenBank/DDBJ databases">
        <title>The cable genome- insights into the physiology and evolution of filamentous bacteria capable of sulfide oxidation via long distance electron transfer.</title>
        <authorList>
            <person name="Schreiber L."/>
            <person name="Bjerg J.T."/>
            <person name="Boggild A."/>
            <person name="Van De Vossenberg J."/>
            <person name="Meysman F."/>
            <person name="Nielsen L.P."/>
            <person name="Schramm A."/>
            <person name="Kjeldsen K.U."/>
        </authorList>
    </citation>
    <scope>NUCLEOTIDE SEQUENCE [LARGE SCALE GENOMIC DNA]</scope>
    <source>
        <strain evidence="1">A5</strain>
    </source>
</reference>
<dbReference type="AlphaFoldDB" id="A0A444JF51"/>
<dbReference type="Proteomes" id="UP000288892">
    <property type="component" value="Unassembled WGS sequence"/>
</dbReference>
<dbReference type="EMBL" id="MTKS01000092">
    <property type="protein sequence ID" value="RWX51714.1"/>
    <property type="molecule type" value="Genomic_DNA"/>
</dbReference>
<feature type="non-terminal residue" evidence="1">
    <location>
        <position position="64"/>
    </location>
</feature>
<comment type="caution">
    <text evidence="1">The sequence shown here is derived from an EMBL/GenBank/DDBJ whole genome shotgun (WGS) entry which is preliminary data.</text>
</comment>
<proteinExistence type="predicted"/>
<protein>
    <submittedName>
        <fullName evidence="1">Uncharacterized protein</fullName>
    </submittedName>
</protein>
<sequence>MMGTMGMMIAAPANIEPLKEYGPYMRALLTALLLTLAMPGIIGWWPLLFVALIPLLSALGRLSA</sequence>